<dbReference type="RefSeq" id="WP_044223636.1">
    <property type="nucleotide sequence ID" value="NZ_JBKAGJ010000008.1"/>
</dbReference>
<dbReference type="Pfam" id="PF18962">
    <property type="entry name" value="Por_Secre_tail"/>
    <property type="match status" value="1"/>
</dbReference>
<evidence type="ECO:0000313" key="2">
    <source>
        <dbReference type="EMBL" id="KGE86999.1"/>
    </source>
</evidence>
<organism evidence="2 3">
    <name type="scientific">Phaeodactylibacter xiamenensis</name>
    <dbReference type="NCBI Taxonomy" id="1524460"/>
    <lineage>
        <taxon>Bacteria</taxon>
        <taxon>Pseudomonadati</taxon>
        <taxon>Bacteroidota</taxon>
        <taxon>Saprospiria</taxon>
        <taxon>Saprospirales</taxon>
        <taxon>Haliscomenobacteraceae</taxon>
        <taxon>Phaeodactylibacter</taxon>
    </lineage>
</organism>
<keyword evidence="3" id="KW-1185">Reference proteome</keyword>
<dbReference type="InterPro" id="IPR026444">
    <property type="entry name" value="Secre_tail"/>
</dbReference>
<gene>
    <name evidence="2" type="ORF">IX84_18390</name>
</gene>
<dbReference type="Proteomes" id="UP000029736">
    <property type="component" value="Unassembled WGS sequence"/>
</dbReference>
<proteinExistence type="predicted"/>
<dbReference type="EMBL" id="JPOS01000039">
    <property type="protein sequence ID" value="KGE86999.1"/>
    <property type="molecule type" value="Genomic_DNA"/>
</dbReference>
<feature type="domain" description="Secretion system C-terminal sorting" evidence="1">
    <location>
        <begin position="422"/>
        <end position="488"/>
    </location>
</feature>
<sequence length="499" mass="52905">MNNPLLFPNPNKTLSRSLLLWLFVFWGVLSTPLLGSELNPSVNSASNCPAEAAQVEAVEVGCIAGTLNLEATVIAEPVIPYHFEQIFLLASGANRTIIALNDQPQFTIDEAGEYSIHSLVYRPSSFNPNNISLGDLRVAELVLFFEQGGGVLCGALDTQGAGFHIGACPCDAEAGTLNAAGVCFDNNLAEIKSAPSGDAVIPAGFEIIYVLTSGNDLLIEGVNDTPEFVVSTDKNYRIHPLVYDPSTLDLSIVEIGVTTGFEVNSLLLQGNGSICASLNVEGTQFNFGGCDACLTNAGTLVADSDNCLDGEAELIASEDTAPNVPAGFEVLYVLTSGNGLVIQDVNDTPQFTVAETGLFTIHTLVYDPATLDLSVVEFGVTTGVDVNNLLIQGGGDICAALDVAGAAFQVEPCPTLLEKVPYPNPVSDQLYVPVADWMIGSDLTIHLNDANGKLVREIKVEEANALEVIDMRQMTPGGYTLVVYHSDGTRGMVRRIIKM</sequence>
<dbReference type="OrthoDB" id="1488158at2"/>
<accession>A0A098S3R0</accession>
<evidence type="ECO:0000313" key="3">
    <source>
        <dbReference type="Proteomes" id="UP000029736"/>
    </source>
</evidence>
<name>A0A098S3R0_9BACT</name>
<comment type="caution">
    <text evidence="2">The sequence shown here is derived from an EMBL/GenBank/DDBJ whole genome shotgun (WGS) entry which is preliminary data.</text>
</comment>
<dbReference type="AlphaFoldDB" id="A0A098S3R0"/>
<evidence type="ECO:0000259" key="1">
    <source>
        <dbReference type="Pfam" id="PF18962"/>
    </source>
</evidence>
<reference evidence="2 3" key="1">
    <citation type="journal article" date="2014" name="Int. J. Syst. Evol. Microbiol.">
        <title>Phaeodactylibacter xiamenensis gen. nov., sp. nov., a member of the family Saprospiraceae isolated from the marine alga Phaeodactylum tricornutum.</title>
        <authorList>
            <person name="Chen Z.Jr."/>
            <person name="Lei X."/>
            <person name="Lai Q."/>
            <person name="Li Y."/>
            <person name="Zhang B."/>
            <person name="Zhang J."/>
            <person name="Zhang H."/>
            <person name="Yang L."/>
            <person name="Zheng W."/>
            <person name="Tian Y."/>
            <person name="Yu Z."/>
            <person name="Xu H.Jr."/>
            <person name="Zheng T."/>
        </authorList>
    </citation>
    <scope>NUCLEOTIDE SEQUENCE [LARGE SCALE GENOMIC DNA]</scope>
    <source>
        <strain evidence="2 3">KD52</strain>
    </source>
</reference>
<dbReference type="STRING" id="1524460.IX84_18390"/>
<protein>
    <recommendedName>
        <fullName evidence="1">Secretion system C-terminal sorting domain-containing protein</fullName>
    </recommendedName>
</protein>